<dbReference type="PANTHER" id="PTHR24567:SF74">
    <property type="entry name" value="HTH-TYPE TRANSCRIPTIONAL REGULATOR ARCR"/>
    <property type="match status" value="1"/>
</dbReference>
<feature type="domain" description="Cyclic nucleotide-binding" evidence="4">
    <location>
        <begin position="6"/>
        <end position="100"/>
    </location>
</feature>
<dbReference type="GO" id="GO:0003700">
    <property type="term" value="F:DNA-binding transcription factor activity"/>
    <property type="evidence" value="ECO:0007669"/>
    <property type="project" value="TreeGrafter"/>
</dbReference>
<dbReference type="InterPro" id="IPR014710">
    <property type="entry name" value="RmlC-like_jellyroll"/>
</dbReference>
<dbReference type="Gene3D" id="1.10.10.10">
    <property type="entry name" value="Winged helix-like DNA-binding domain superfamily/Winged helix DNA-binding domain"/>
    <property type="match status" value="1"/>
</dbReference>
<feature type="domain" description="HTH crp-type" evidence="5">
    <location>
        <begin position="140"/>
        <end position="206"/>
    </location>
</feature>
<dbReference type="InterPro" id="IPR036388">
    <property type="entry name" value="WH-like_DNA-bd_sf"/>
</dbReference>
<dbReference type="SUPFAM" id="SSF51206">
    <property type="entry name" value="cAMP-binding domain-like"/>
    <property type="match status" value="1"/>
</dbReference>
<evidence type="ECO:0000256" key="3">
    <source>
        <dbReference type="ARBA" id="ARBA00023163"/>
    </source>
</evidence>
<evidence type="ECO:0000259" key="5">
    <source>
        <dbReference type="PROSITE" id="PS51063"/>
    </source>
</evidence>
<evidence type="ECO:0000256" key="1">
    <source>
        <dbReference type="ARBA" id="ARBA00023015"/>
    </source>
</evidence>
<dbReference type="SMART" id="SM00100">
    <property type="entry name" value="cNMP"/>
    <property type="match status" value="1"/>
</dbReference>
<dbReference type="Gene3D" id="2.60.120.10">
    <property type="entry name" value="Jelly Rolls"/>
    <property type="match status" value="1"/>
</dbReference>
<evidence type="ECO:0000256" key="2">
    <source>
        <dbReference type="ARBA" id="ARBA00023125"/>
    </source>
</evidence>
<gene>
    <name evidence="6" type="ORF">CEN44_12475</name>
</gene>
<organism evidence="6 7">
    <name type="scientific">Fischerella muscicola CCMEE 5323</name>
    <dbReference type="NCBI Taxonomy" id="2019572"/>
    <lineage>
        <taxon>Bacteria</taxon>
        <taxon>Bacillati</taxon>
        <taxon>Cyanobacteriota</taxon>
        <taxon>Cyanophyceae</taxon>
        <taxon>Nostocales</taxon>
        <taxon>Hapalosiphonaceae</taxon>
        <taxon>Fischerella</taxon>
    </lineage>
</organism>
<dbReference type="InterPro" id="IPR018490">
    <property type="entry name" value="cNMP-bd_dom_sf"/>
</dbReference>
<dbReference type="Pfam" id="PF13545">
    <property type="entry name" value="HTH_Crp_2"/>
    <property type="match status" value="1"/>
</dbReference>
<dbReference type="InterPro" id="IPR036390">
    <property type="entry name" value="WH_DNA-bd_sf"/>
</dbReference>
<dbReference type="InterPro" id="IPR012318">
    <property type="entry name" value="HTH_CRP"/>
</dbReference>
<dbReference type="EMBL" id="NRQW01000268">
    <property type="protein sequence ID" value="PLZ89710.1"/>
    <property type="molecule type" value="Genomic_DNA"/>
</dbReference>
<proteinExistence type="predicted"/>
<dbReference type="InterPro" id="IPR000595">
    <property type="entry name" value="cNMP-bd_dom"/>
</dbReference>
<dbReference type="GO" id="GO:0003677">
    <property type="term" value="F:DNA binding"/>
    <property type="evidence" value="ECO:0007669"/>
    <property type="project" value="UniProtKB-KW"/>
</dbReference>
<evidence type="ECO:0000313" key="7">
    <source>
        <dbReference type="Proteomes" id="UP000235036"/>
    </source>
</evidence>
<dbReference type="Pfam" id="PF00027">
    <property type="entry name" value="cNMP_binding"/>
    <property type="match status" value="1"/>
</dbReference>
<keyword evidence="1" id="KW-0805">Transcription regulation</keyword>
<reference evidence="6 7" key="1">
    <citation type="submission" date="2017-08" db="EMBL/GenBank/DDBJ databases">
        <title>Genomes of Fischerella (Mastigocladus) sp. strains.</title>
        <authorList>
            <person name="Miller S.R."/>
        </authorList>
    </citation>
    <scope>NUCLEOTIDE SEQUENCE [LARGE SCALE GENOMIC DNA]</scope>
    <source>
        <strain evidence="6 7">CCMEE 5323</strain>
    </source>
</reference>
<sequence>MLVNQLLLALPESEFQRLAPHLEEVSLSLGQVLYEAGENIKHVYFPNRAMVSLIAVLEDGSTTEVGMVGSNGVVGYPAFLGGDLTTTRTIVQVAGTAMKIDAKLLKREFYRGGVLQRQLLLYTQALLTQISQTAACNRHHSLEARLARWLLTAQDHTASDTIQITQEFIAELLGTRRSGVTVAAGLLQQAGIIRYSRGRITILNRLALEATACECYGFIRKEFDRLLNEEQK</sequence>
<evidence type="ECO:0000259" key="4">
    <source>
        <dbReference type="PROSITE" id="PS50042"/>
    </source>
</evidence>
<keyword evidence="2" id="KW-0238">DNA-binding</keyword>
<dbReference type="PROSITE" id="PS51063">
    <property type="entry name" value="HTH_CRP_2"/>
    <property type="match status" value="1"/>
</dbReference>
<dbReference type="GO" id="GO:0005829">
    <property type="term" value="C:cytosol"/>
    <property type="evidence" value="ECO:0007669"/>
    <property type="project" value="TreeGrafter"/>
</dbReference>
<dbReference type="InterPro" id="IPR050397">
    <property type="entry name" value="Env_Response_Regulators"/>
</dbReference>
<name>A0A2N6K383_FISMU</name>
<comment type="caution">
    <text evidence="6">The sequence shown here is derived from an EMBL/GenBank/DDBJ whole genome shotgun (WGS) entry which is preliminary data.</text>
</comment>
<dbReference type="AlphaFoldDB" id="A0A2N6K383"/>
<dbReference type="SUPFAM" id="SSF46785">
    <property type="entry name" value="Winged helix' DNA-binding domain"/>
    <property type="match status" value="1"/>
</dbReference>
<keyword evidence="3" id="KW-0804">Transcription</keyword>
<evidence type="ECO:0000313" key="6">
    <source>
        <dbReference type="EMBL" id="PLZ89710.1"/>
    </source>
</evidence>
<keyword evidence="7" id="KW-1185">Reference proteome</keyword>
<dbReference type="RefSeq" id="WP_016869409.1">
    <property type="nucleotide sequence ID" value="NZ_CAWNVR010000367.1"/>
</dbReference>
<accession>A0A2N6K383</accession>
<dbReference type="Proteomes" id="UP000235036">
    <property type="component" value="Unassembled WGS sequence"/>
</dbReference>
<dbReference type="CDD" id="cd00038">
    <property type="entry name" value="CAP_ED"/>
    <property type="match status" value="1"/>
</dbReference>
<protein>
    <submittedName>
        <fullName evidence="6">Crp/Fnr family transcriptional regulator</fullName>
    </submittedName>
</protein>
<dbReference type="PANTHER" id="PTHR24567">
    <property type="entry name" value="CRP FAMILY TRANSCRIPTIONAL REGULATORY PROTEIN"/>
    <property type="match status" value="1"/>
</dbReference>
<dbReference type="PROSITE" id="PS50042">
    <property type="entry name" value="CNMP_BINDING_3"/>
    <property type="match status" value="1"/>
</dbReference>